<feature type="domain" description="RNase L inhibitor RLI-like possible metal-binding" evidence="9">
    <location>
        <begin position="49"/>
        <end position="80"/>
    </location>
</feature>
<dbReference type="GO" id="GO:0000455">
    <property type="term" value="P:enzyme-directed rRNA pseudouridine synthesis"/>
    <property type="evidence" value="ECO:0007669"/>
    <property type="project" value="UniProtKB-UniRule"/>
</dbReference>
<name>A0A7S2SHR8_9STRA</name>
<evidence type="ECO:0000259" key="9">
    <source>
        <dbReference type="Pfam" id="PF04068"/>
    </source>
</evidence>
<organism evidence="10">
    <name type="scientific">Mucochytrium quahogii</name>
    <dbReference type="NCBI Taxonomy" id="96639"/>
    <lineage>
        <taxon>Eukaryota</taxon>
        <taxon>Sar</taxon>
        <taxon>Stramenopiles</taxon>
        <taxon>Bigyra</taxon>
        <taxon>Labyrinthulomycetes</taxon>
        <taxon>Thraustochytrida</taxon>
        <taxon>Thraustochytriidae</taxon>
        <taxon>Mucochytrium</taxon>
    </lineage>
</organism>
<proteinExistence type="inferred from homology"/>
<dbReference type="GO" id="GO:0030490">
    <property type="term" value="P:maturation of SSU-rRNA"/>
    <property type="evidence" value="ECO:0007669"/>
    <property type="project" value="TreeGrafter"/>
</dbReference>
<reference evidence="10" key="1">
    <citation type="submission" date="2021-01" db="EMBL/GenBank/DDBJ databases">
        <authorList>
            <person name="Corre E."/>
            <person name="Pelletier E."/>
            <person name="Niang G."/>
            <person name="Scheremetjew M."/>
            <person name="Finn R."/>
            <person name="Kale V."/>
            <person name="Holt S."/>
            <person name="Cochrane G."/>
            <person name="Meng A."/>
            <person name="Brown T."/>
            <person name="Cohen L."/>
        </authorList>
    </citation>
    <scope>NUCLEOTIDE SEQUENCE</scope>
    <source>
        <strain evidence="10">NY070348D</strain>
    </source>
</reference>
<evidence type="ECO:0000256" key="3">
    <source>
        <dbReference type="ARBA" id="ARBA00022552"/>
    </source>
</evidence>
<keyword evidence="1" id="KW-0963">Cytoplasm</keyword>
<evidence type="ECO:0000256" key="6">
    <source>
        <dbReference type="HAMAP-Rule" id="MF_03146"/>
    </source>
</evidence>
<dbReference type="InterPro" id="IPR022968">
    <property type="entry name" value="Tsr3-like"/>
</dbReference>
<evidence type="ECO:0000313" key="10">
    <source>
        <dbReference type="EMBL" id="CAD9699705.1"/>
    </source>
</evidence>
<keyword evidence="5 6" id="KW-0949">S-adenosyl-L-methionine</keyword>
<feature type="binding site" evidence="6">
    <location>
        <position position="133"/>
    </location>
    <ligand>
        <name>S-adenosyl-L-methionine</name>
        <dbReference type="ChEBI" id="CHEBI:59789"/>
    </ligand>
</feature>
<dbReference type="InterPro" id="IPR007177">
    <property type="entry name" value="Tsr3_C"/>
</dbReference>
<gene>
    <name evidence="10" type="ORF">QSP1433_LOCUS14005</name>
</gene>
<dbReference type="PANTHER" id="PTHR20426:SF0">
    <property type="entry name" value="18S RRNA AMINOCARBOXYPROPYLTRANSFERASE"/>
    <property type="match status" value="1"/>
</dbReference>
<comment type="caution">
    <text evidence="6">Lacks conserved residue(s) required for the propagation of feature annotation.</text>
</comment>
<feature type="compositionally biased region" description="Basic residues" evidence="7">
    <location>
        <begin position="1"/>
        <end position="11"/>
    </location>
</feature>
<keyword evidence="2 6" id="KW-0690">Ribosome biogenesis</keyword>
<dbReference type="PANTHER" id="PTHR20426">
    <property type="entry name" value="RIBOSOME BIOGENESIS PROTEIN TSR3 HOMOLOG"/>
    <property type="match status" value="1"/>
</dbReference>
<feature type="compositionally biased region" description="Acidic residues" evidence="7">
    <location>
        <begin position="232"/>
        <end position="244"/>
    </location>
</feature>
<feature type="region of interest" description="Disordered" evidence="7">
    <location>
        <begin position="274"/>
        <end position="296"/>
    </location>
</feature>
<evidence type="ECO:0000256" key="1">
    <source>
        <dbReference type="ARBA" id="ARBA00022490"/>
    </source>
</evidence>
<evidence type="ECO:0000256" key="4">
    <source>
        <dbReference type="ARBA" id="ARBA00022679"/>
    </source>
</evidence>
<accession>A0A7S2SHR8</accession>
<sequence length="337" mass="37495">MYSKKGGRSGKKAQGGTGGGKVRGRKPTSWKSMQREKDQRKERDFPIDLAMWDFEQCDAKRCTGRKLSRLGYLRTMKIGQPFGGIVLSPNGTQSVSPADREIVQEHGTSAIDCSWARLEEIPFIKLKGHHRLLPFLVAANPVNYGKPGKLSCAEALSATLYITGFIQEAHDLLQDFGWGEEFIRLNQELLDGYSACENSAQVVQVQNEFLERETEIAKMNKARVRDLPPSSSEEESDDEDQSQELADAECTELGGNIDLGNEMVEEGVVMTNKTSQGVVDGQPPPEPEAVQVEKTQTDEINRTLLKAFDEHISKFGMDPRFQTDIDSFGSDSESQEQ</sequence>
<feature type="binding site" evidence="6">
    <location>
        <position position="63"/>
    </location>
    <ligand>
        <name>S-adenosyl-L-methionine</name>
        <dbReference type="ChEBI" id="CHEBI:59789"/>
    </ligand>
</feature>
<dbReference type="NCBIfam" id="NF002621">
    <property type="entry name" value="PRK02287.1"/>
    <property type="match status" value="1"/>
</dbReference>
<dbReference type="AlphaFoldDB" id="A0A7S2SHR8"/>
<comment type="catalytic activity">
    <reaction evidence="6">
        <text>an N(1)-methylpseudouridine in rRNA + S-adenosyl-L-methionine = N(1)-methyl-N(3)-[(3S)-3-amino-3-carboxypropyl]pseudouridine in rRNA + S-methyl-5'-thioadenosine + H(+)</text>
        <dbReference type="Rhea" id="RHEA:63296"/>
        <dbReference type="Rhea" id="RHEA-COMP:11634"/>
        <dbReference type="Rhea" id="RHEA-COMP:16310"/>
        <dbReference type="ChEBI" id="CHEBI:15378"/>
        <dbReference type="ChEBI" id="CHEBI:17509"/>
        <dbReference type="ChEBI" id="CHEBI:59789"/>
        <dbReference type="ChEBI" id="CHEBI:74890"/>
        <dbReference type="ChEBI" id="CHEBI:146234"/>
        <dbReference type="EC" id="2.5.1.157"/>
    </reaction>
</comment>
<dbReference type="InterPro" id="IPR007209">
    <property type="entry name" value="RNaseL-inhib-like_metal-bd_dom"/>
</dbReference>
<feature type="region of interest" description="Disordered" evidence="7">
    <location>
        <begin position="1"/>
        <end position="42"/>
    </location>
</feature>
<dbReference type="EMBL" id="HBHK01022042">
    <property type="protein sequence ID" value="CAD9699705.1"/>
    <property type="molecule type" value="Transcribed_RNA"/>
</dbReference>
<dbReference type="Pfam" id="PF04068">
    <property type="entry name" value="Fer4_RLI"/>
    <property type="match status" value="1"/>
</dbReference>
<feature type="binding site" evidence="6">
    <location>
        <position position="111"/>
    </location>
    <ligand>
        <name>S-adenosyl-L-methionine</name>
        <dbReference type="ChEBI" id="CHEBI:59789"/>
    </ligand>
</feature>
<feature type="region of interest" description="Disordered" evidence="7">
    <location>
        <begin position="318"/>
        <end position="337"/>
    </location>
</feature>
<dbReference type="GO" id="GO:0106388">
    <property type="term" value="F:rRNA small subunit aminocarboxypropyltransferase activity"/>
    <property type="evidence" value="ECO:0007669"/>
    <property type="project" value="UniProtKB-EC"/>
</dbReference>
<feature type="compositionally biased region" description="Basic and acidic residues" evidence="7">
    <location>
        <begin position="33"/>
        <end position="42"/>
    </location>
</feature>
<comment type="similarity">
    <text evidence="6">Belongs to the TDD superfamily. TSR3 family.</text>
</comment>
<keyword evidence="3 6" id="KW-0698">rRNA processing</keyword>
<keyword evidence="4 6" id="KW-0808">Transferase</keyword>
<feature type="region of interest" description="Disordered" evidence="7">
    <location>
        <begin position="220"/>
        <end position="244"/>
    </location>
</feature>
<evidence type="ECO:0000256" key="5">
    <source>
        <dbReference type="ARBA" id="ARBA00022691"/>
    </source>
</evidence>
<protein>
    <recommendedName>
        <fullName evidence="6">18S rRNA aminocarboxypropyltransferase</fullName>
        <ecNumber evidence="6">2.5.1.157</ecNumber>
    </recommendedName>
</protein>
<dbReference type="EC" id="2.5.1.157" evidence="6"/>
<dbReference type="HAMAP" id="MF_01116">
    <property type="entry name" value="TSR3"/>
    <property type="match status" value="1"/>
</dbReference>
<comment type="function">
    <text evidence="6">Aminocarboxypropyltransferase that catalyzes the aminocarboxypropyl transfer on pseudouridine in 18S rRNA. It constitutes the last step in biosynthesis of the hypermodified N1-methyl-N3-(3-amino-3-carboxypropyl) pseudouridine (m1acp3-Psi).</text>
</comment>
<evidence type="ECO:0000259" key="8">
    <source>
        <dbReference type="Pfam" id="PF04034"/>
    </source>
</evidence>
<evidence type="ECO:0000256" key="7">
    <source>
        <dbReference type="SAM" id="MobiDB-lite"/>
    </source>
</evidence>
<dbReference type="GO" id="GO:1904047">
    <property type="term" value="F:S-adenosyl-L-methionine binding"/>
    <property type="evidence" value="ECO:0007669"/>
    <property type="project" value="UniProtKB-UniRule"/>
</dbReference>
<feature type="domain" description="16S/18S rRNA aminocarboxypropyltransferase Tsr3 C-terminal" evidence="8">
    <location>
        <begin position="85"/>
        <end position="210"/>
    </location>
</feature>
<dbReference type="Pfam" id="PF04034">
    <property type="entry name" value="Ribo_biogen_C"/>
    <property type="match status" value="1"/>
</dbReference>
<evidence type="ECO:0000256" key="2">
    <source>
        <dbReference type="ARBA" id="ARBA00022517"/>
    </source>
</evidence>